<evidence type="ECO:0000256" key="4">
    <source>
        <dbReference type="RuleBase" id="RU003744"/>
    </source>
</evidence>
<dbReference type="SMART" id="SM00062">
    <property type="entry name" value="PBPb"/>
    <property type="match status" value="1"/>
</dbReference>
<protein>
    <submittedName>
        <fullName evidence="7">Amino acid ABC transporter</fullName>
    </submittedName>
</protein>
<gene>
    <name evidence="7" type="ORF">bsdE14_13820</name>
</gene>
<evidence type="ECO:0000256" key="1">
    <source>
        <dbReference type="ARBA" id="ARBA00004196"/>
    </source>
</evidence>
<feature type="chain" id="PRO_5045709817" evidence="5">
    <location>
        <begin position="24"/>
        <end position="278"/>
    </location>
</feature>
<keyword evidence="3 5" id="KW-0732">Signal</keyword>
<comment type="subcellular location">
    <subcellularLocation>
        <location evidence="1">Cell envelope</location>
    </subcellularLocation>
</comment>
<organism evidence="7 8">
    <name type="scientific">Clostridium omnivorum</name>
    <dbReference type="NCBI Taxonomy" id="1604902"/>
    <lineage>
        <taxon>Bacteria</taxon>
        <taxon>Bacillati</taxon>
        <taxon>Bacillota</taxon>
        <taxon>Clostridia</taxon>
        <taxon>Eubacteriales</taxon>
        <taxon>Clostridiaceae</taxon>
        <taxon>Clostridium</taxon>
    </lineage>
</organism>
<name>A0ABQ5N436_9CLOT</name>
<evidence type="ECO:0000256" key="5">
    <source>
        <dbReference type="SAM" id="SignalP"/>
    </source>
</evidence>
<accession>A0ABQ5N436</accession>
<dbReference type="SUPFAM" id="SSF53850">
    <property type="entry name" value="Periplasmic binding protein-like II"/>
    <property type="match status" value="1"/>
</dbReference>
<keyword evidence="8" id="KW-1185">Reference proteome</keyword>
<dbReference type="EMBL" id="BRXR01000001">
    <property type="protein sequence ID" value="GLC29972.1"/>
    <property type="molecule type" value="Genomic_DNA"/>
</dbReference>
<proteinExistence type="inferred from homology"/>
<dbReference type="RefSeq" id="WP_264849243.1">
    <property type="nucleotide sequence ID" value="NZ_BRXR01000001.1"/>
</dbReference>
<comment type="caution">
    <text evidence="7">The sequence shown here is derived from an EMBL/GenBank/DDBJ whole genome shotgun (WGS) entry which is preliminary data.</text>
</comment>
<evidence type="ECO:0000313" key="7">
    <source>
        <dbReference type="EMBL" id="GLC29972.1"/>
    </source>
</evidence>
<comment type="similarity">
    <text evidence="2 4">Belongs to the bacterial solute-binding protein 3 family.</text>
</comment>
<feature type="signal peptide" evidence="5">
    <location>
        <begin position="1"/>
        <end position="23"/>
    </location>
</feature>
<dbReference type="InterPro" id="IPR001638">
    <property type="entry name" value="Solute-binding_3/MltF_N"/>
</dbReference>
<evidence type="ECO:0000313" key="8">
    <source>
        <dbReference type="Proteomes" id="UP001208567"/>
    </source>
</evidence>
<dbReference type="PROSITE" id="PS01039">
    <property type="entry name" value="SBP_BACTERIAL_3"/>
    <property type="match status" value="1"/>
</dbReference>
<reference evidence="7 8" key="1">
    <citation type="journal article" date="2024" name="Int. J. Syst. Evol. Microbiol.">
        <title>Clostridium omnivorum sp. nov., isolated from anoxic soil under the treatment of reductive soil disinfestation.</title>
        <authorList>
            <person name="Ueki A."/>
            <person name="Tonouchi A."/>
            <person name="Kaku N."/>
            <person name="Honma S."/>
            <person name="Ueki K."/>
        </authorList>
    </citation>
    <scope>NUCLEOTIDE SEQUENCE [LARGE SCALE GENOMIC DNA]</scope>
    <source>
        <strain evidence="7 8">E14</strain>
    </source>
</reference>
<dbReference type="PANTHER" id="PTHR35936:SF17">
    <property type="entry name" value="ARGININE-BINDING EXTRACELLULAR PROTEIN ARTP"/>
    <property type="match status" value="1"/>
</dbReference>
<dbReference type="InterPro" id="IPR018313">
    <property type="entry name" value="SBP_3_CS"/>
</dbReference>
<sequence>MLKKKSSKLLALLVASTVVFGFAGCGKASSASANAGTTKQETKVDKIKKAGKLVLGTSADYPPYEFHKSVDGKDEIVGFDVEIAKEIAKDLGVKLEIKDMDFKGLLNALDAGNIDIVLAGMTPTPEREKSVDFSNIYYKAEQKVVVRAEDKDKIKVADDLKGKKLGVQKGSIQEDIAKNQLPGAEAQALGKISDIVLALNTKKYDAAIIEGPVATSYVNANKNLVIADLKLKTEDAGSAAAVKKGNKDLVDAINKTLERLTNEKTIDKFVTDANKLVE</sequence>
<dbReference type="Gene3D" id="3.40.190.10">
    <property type="entry name" value="Periplasmic binding protein-like II"/>
    <property type="match status" value="2"/>
</dbReference>
<dbReference type="Pfam" id="PF00497">
    <property type="entry name" value="SBP_bac_3"/>
    <property type="match status" value="1"/>
</dbReference>
<dbReference type="PROSITE" id="PS51257">
    <property type="entry name" value="PROKAR_LIPOPROTEIN"/>
    <property type="match status" value="1"/>
</dbReference>
<evidence type="ECO:0000259" key="6">
    <source>
        <dbReference type="SMART" id="SM00062"/>
    </source>
</evidence>
<dbReference type="PANTHER" id="PTHR35936">
    <property type="entry name" value="MEMBRANE-BOUND LYTIC MUREIN TRANSGLYCOSYLASE F"/>
    <property type="match status" value="1"/>
</dbReference>
<feature type="domain" description="Solute-binding protein family 3/N-terminal" evidence="6">
    <location>
        <begin position="52"/>
        <end position="273"/>
    </location>
</feature>
<evidence type="ECO:0000256" key="2">
    <source>
        <dbReference type="ARBA" id="ARBA00010333"/>
    </source>
</evidence>
<evidence type="ECO:0000256" key="3">
    <source>
        <dbReference type="ARBA" id="ARBA00022729"/>
    </source>
</evidence>
<dbReference type="Proteomes" id="UP001208567">
    <property type="component" value="Unassembled WGS sequence"/>
</dbReference>